<dbReference type="AlphaFoldDB" id="A0A0R1ZHD0"/>
<dbReference type="Gene3D" id="1.20.1250.20">
    <property type="entry name" value="MFS general substrate transporter like domains"/>
    <property type="match status" value="1"/>
</dbReference>
<keyword evidence="5 6" id="KW-0472">Membrane</keyword>
<evidence type="ECO:0000259" key="7">
    <source>
        <dbReference type="PROSITE" id="PS50850"/>
    </source>
</evidence>
<dbReference type="InterPro" id="IPR020846">
    <property type="entry name" value="MFS_dom"/>
</dbReference>
<keyword evidence="3 6" id="KW-0812">Transmembrane</keyword>
<sequence length="456" mass="48095">MVGAIVATGLMSFCGVMVETAMNITFPTLMREFRIGTSTVQWMTTLYLLVVAVMVPLSATLKRRFKMRNLFLVAISLFIAGVIIDGLAPAFWVLLLGRGIQGLGTGIALPLMFNIILERVPASKRGMMMGVGTMITGVAPALGPTFGGLVVGAMSWRFIFAFLLPVLIVALGLGVSCIEQKSVPVAAQIDQLSVVLIVVTFCGLIFGISNWGAQPFISLPVAGALAVGVLALIWFTHRCLTISVPIINLRLFRNPAFVEALLAFACVQIGSLSLSFLLPNYIQLVNHSSALIAGLVVLPGAAVGAVVGPLSGRWYDVAGARAPLRTSAVISLLGTVGLWLLGNQLVNLAILFLYTLFMFGRGVGFGNIMTVGLNQLPTTDYADGNAIFNTVQQFTAALGISMAAAIVAAGQAHSTSQVVGTINGSVHSFAVLALLTIIELVVLWHVTRKNISPANA</sequence>
<dbReference type="PROSITE" id="PS50850">
    <property type="entry name" value="MFS"/>
    <property type="match status" value="1"/>
</dbReference>
<evidence type="ECO:0000256" key="4">
    <source>
        <dbReference type="ARBA" id="ARBA00022989"/>
    </source>
</evidence>
<comment type="subcellular location">
    <subcellularLocation>
        <location evidence="1">Cell membrane</location>
        <topology evidence="1">Multi-pass membrane protein</topology>
    </subcellularLocation>
</comment>
<evidence type="ECO:0000256" key="6">
    <source>
        <dbReference type="SAM" id="Phobius"/>
    </source>
</evidence>
<dbReference type="PATRIC" id="fig|1291052.5.peg.466"/>
<gene>
    <name evidence="8" type="ORF">FC18_GL000455</name>
</gene>
<feature type="transmembrane region" description="Helical" evidence="6">
    <location>
        <begin position="158"/>
        <end position="178"/>
    </location>
</feature>
<proteinExistence type="predicted"/>
<dbReference type="EMBL" id="AYYO01000056">
    <property type="protein sequence ID" value="KRM54237.1"/>
    <property type="molecule type" value="Genomic_DNA"/>
</dbReference>
<dbReference type="STRING" id="1291052.FC18_GL000455"/>
<dbReference type="Proteomes" id="UP000051679">
    <property type="component" value="Unassembled WGS sequence"/>
</dbReference>
<keyword evidence="2" id="KW-0813">Transport</keyword>
<dbReference type="InterPro" id="IPR036259">
    <property type="entry name" value="MFS_trans_sf"/>
</dbReference>
<feature type="transmembrane region" description="Helical" evidence="6">
    <location>
        <begin position="70"/>
        <end position="94"/>
    </location>
</feature>
<dbReference type="PANTHER" id="PTHR42718">
    <property type="entry name" value="MAJOR FACILITATOR SUPERFAMILY MULTIDRUG TRANSPORTER MFSC"/>
    <property type="match status" value="1"/>
</dbReference>
<dbReference type="InterPro" id="IPR011701">
    <property type="entry name" value="MFS"/>
</dbReference>
<evidence type="ECO:0000256" key="2">
    <source>
        <dbReference type="ARBA" id="ARBA00022448"/>
    </source>
</evidence>
<keyword evidence="4 6" id="KW-1133">Transmembrane helix</keyword>
<feature type="transmembrane region" description="Helical" evidence="6">
    <location>
        <begin position="39"/>
        <end position="58"/>
    </location>
</feature>
<dbReference type="GO" id="GO:0005886">
    <property type="term" value="C:plasma membrane"/>
    <property type="evidence" value="ECO:0007669"/>
    <property type="project" value="UniProtKB-SubCell"/>
</dbReference>
<feature type="transmembrane region" description="Helical" evidence="6">
    <location>
        <begin position="129"/>
        <end position="152"/>
    </location>
</feature>
<feature type="transmembrane region" description="Helical" evidence="6">
    <location>
        <begin position="348"/>
        <end position="373"/>
    </location>
</feature>
<dbReference type="PANTHER" id="PTHR42718:SF9">
    <property type="entry name" value="MAJOR FACILITATOR SUPERFAMILY MULTIDRUG TRANSPORTER MFSC"/>
    <property type="match status" value="1"/>
</dbReference>
<dbReference type="Gene3D" id="1.20.1720.10">
    <property type="entry name" value="Multidrug resistance protein D"/>
    <property type="match status" value="1"/>
</dbReference>
<feature type="transmembrane region" description="Helical" evidence="6">
    <location>
        <begin position="217"/>
        <end position="235"/>
    </location>
</feature>
<feature type="transmembrane region" description="Helical" evidence="6">
    <location>
        <begin position="100"/>
        <end position="117"/>
    </location>
</feature>
<keyword evidence="9" id="KW-1185">Reference proteome</keyword>
<feature type="transmembrane region" description="Helical" evidence="6">
    <location>
        <begin position="290"/>
        <end position="310"/>
    </location>
</feature>
<feature type="transmembrane region" description="Helical" evidence="6">
    <location>
        <begin position="256"/>
        <end position="278"/>
    </location>
</feature>
<dbReference type="PROSITE" id="PS00217">
    <property type="entry name" value="SUGAR_TRANSPORT_2"/>
    <property type="match status" value="1"/>
</dbReference>
<name>A0A0R1ZHD0_9LACO</name>
<dbReference type="Pfam" id="PF07690">
    <property type="entry name" value="MFS_1"/>
    <property type="match status" value="1"/>
</dbReference>
<feature type="transmembrane region" description="Helical" evidence="6">
    <location>
        <begin position="426"/>
        <end position="446"/>
    </location>
</feature>
<protein>
    <submittedName>
        <fullName evidence="8">Major facilitator superfamily permease</fullName>
    </submittedName>
</protein>
<comment type="caution">
    <text evidence="8">The sequence shown here is derived from an EMBL/GenBank/DDBJ whole genome shotgun (WGS) entry which is preliminary data.</text>
</comment>
<dbReference type="GO" id="GO:0022857">
    <property type="term" value="F:transmembrane transporter activity"/>
    <property type="evidence" value="ECO:0007669"/>
    <property type="project" value="InterPro"/>
</dbReference>
<evidence type="ECO:0000256" key="5">
    <source>
        <dbReference type="ARBA" id="ARBA00023136"/>
    </source>
</evidence>
<accession>A0A0R1ZHD0</accession>
<feature type="transmembrane region" description="Helical" evidence="6">
    <location>
        <begin position="190"/>
        <end position="211"/>
    </location>
</feature>
<feature type="transmembrane region" description="Helical" evidence="6">
    <location>
        <begin position="394"/>
        <end position="414"/>
    </location>
</feature>
<dbReference type="InterPro" id="IPR005829">
    <property type="entry name" value="Sugar_transporter_CS"/>
</dbReference>
<feature type="transmembrane region" description="Helical" evidence="6">
    <location>
        <begin position="322"/>
        <end position="342"/>
    </location>
</feature>
<reference evidence="8 9" key="1">
    <citation type="journal article" date="2015" name="Genome Announc.">
        <title>Expanding the biotechnology potential of lactobacilli through comparative genomics of 213 strains and associated genera.</title>
        <authorList>
            <person name="Sun Z."/>
            <person name="Harris H.M."/>
            <person name="McCann A."/>
            <person name="Guo C."/>
            <person name="Argimon S."/>
            <person name="Zhang W."/>
            <person name="Yang X."/>
            <person name="Jeffery I.B."/>
            <person name="Cooney J.C."/>
            <person name="Kagawa T.F."/>
            <person name="Liu W."/>
            <person name="Song Y."/>
            <person name="Salvetti E."/>
            <person name="Wrobel A."/>
            <person name="Rasinkangas P."/>
            <person name="Parkhill J."/>
            <person name="Rea M.C."/>
            <person name="O'Sullivan O."/>
            <person name="Ritari J."/>
            <person name="Douillard F.P."/>
            <person name="Paul Ross R."/>
            <person name="Yang R."/>
            <person name="Briner A.E."/>
            <person name="Felis G.E."/>
            <person name="de Vos W.M."/>
            <person name="Barrangou R."/>
            <person name="Klaenhammer T.R."/>
            <person name="Caufield P.W."/>
            <person name="Cui Y."/>
            <person name="Zhang H."/>
            <person name="O'Toole P.W."/>
        </authorList>
    </citation>
    <scope>NUCLEOTIDE SEQUENCE [LARGE SCALE GENOMIC DNA]</scope>
    <source>
        <strain evidence="8 9">DSM 20505</strain>
    </source>
</reference>
<dbReference type="PRINTS" id="PR01036">
    <property type="entry name" value="TCRTETB"/>
</dbReference>
<dbReference type="SUPFAM" id="SSF103473">
    <property type="entry name" value="MFS general substrate transporter"/>
    <property type="match status" value="1"/>
</dbReference>
<organism evidence="8 9">
    <name type="scientific">Lacticaseibacillus sharpeae JCM 1186 = DSM 20505</name>
    <dbReference type="NCBI Taxonomy" id="1291052"/>
    <lineage>
        <taxon>Bacteria</taxon>
        <taxon>Bacillati</taxon>
        <taxon>Bacillota</taxon>
        <taxon>Bacilli</taxon>
        <taxon>Lactobacillales</taxon>
        <taxon>Lactobacillaceae</taxon>
        <taxon>Lacticaseibacillus</taxon>
    </lineage>
</organism>
<evidence type="ECO:0000256" key="3">
    <source>
        <dbReference type="ARBA" id="ARBA00022692"/>
    </source>
</evidence>
<evidence type="ECO:0000313" key="8">
    <source>
        <dbReference type="EMBL" id="KRM54237.1"/>
    </source>
</evidence>
<evidence type="ECO:0000256" key="1">
    <source>
        <dbReference type="ARBA" id="ARBA00004651"/>
    </source>
</evidence>
<evidence type="ECO:0000313" key="9">
    <source>
        <dbReference type="Proteomes" id="UP000051679"/>
    </source>
</evidence>
<feature type="domain" description="Major facilitator superfamily (MFS) profile" evidence="7">
    <location>
        <begin position="1"/>
        <end position="451"/>
    </location>
</feature>